<feature type="region of interest" description="Disordered" evidence="1">
    <location>
        <begin position="218"/>
        <end position="240"/>
    </location>
</feature>
<name>A0A438MJP9_9ACTN</name>
<reference evidence="2 3" key="1">
    <citation type="submission" date="2019-01" db="EMBL/GenBank/DDBJ databases">
        <title>Sequencing the genomes of 1000 actinobacteria strains.</title>
        <authorList>
            <person name="Klenk H.-P."/>
        </authorList>
    </citation>
    <scope>NUCLEOTIDE SEQUENCE [LARGE SCALE GENOMIC DNA]</scope>
    <source>
        <strain evidence="2 3">DSM 43925</strain>
    </source>
</reference>
<dbReference type="EMBL" id="SAUN01000001">
    <property type="protein sequence ID" value="RVX46097.1"/>
    <property type="molecule type" value="Genomic_DNA"/>
</dbReference>
<dbReference type="RefSeq" id="WP_127937987.1">
    <property type="nucleotide sequence ID" value="NZ_SAUN01000001.1"/>
</dbReference>
<dbReference type="Pfam" id="PF14224">
    <property type="entry name" value="DUF4331"/>
    <property type="match status" value="1"/>
</dbReference>
<dbReference type="InterPro" id="IPR025566">
    <property type="entry name" value="DUF4331"/>
</dbReference>
<gene>
    <name evidence="2" type="ORF">EDD27_8945</name>
</gene>
<evidence type="ECO:0000313" key="2">
    <source>
        <dbReference type="EMBL" id="RVX46097.1"/>
    </source>
</evidence>
<dbReference type="AlphaFoldDB" id="A0A438MJP9"/>
<protein>
    <submittedName>
        <fullName evidence="2">Uncharacterized protein DUF4331</fullName>
    </submittedName>
</protein>
<accession>A0A438MJP9</accession>
<organism evidence="2 3">
    <name type="scientific">Nonomuraea polychroma</name>
    <dbReference type="NCBI Taxonomy" id="46176"/>
    <lineage>
        <taxon>Bacteria</taxon>
        <taxon>Bacillati</taxon>
        <taxon>Actinomycetota</taxon>
        <taxon>Actinomycetes</taxon>
        <taxon>Streptosporangiales</taxon>
        <taxon>Streptosporangiaceae</taxon>
        <taxon>Nonomuraea</taxon>
    </lineage>
</organism>
<dbReference type="OrthoDB" id="9791748at2"/>
<keyword evidence="3" id="KW-1185">Reference proteome</keyword>
<dbReference type="Proteomes" id="UP000284824">
    <property type="component" value="Unassembled WGS sequence"/>
</dbReference>
<sequence>MSHHADIPESQRDITDVYCFAGNNGTVFVINVSPLQSSGFDPEVYYEFKVDTSSPLDYLEDITWRVTFPGGEAVKVEQLTGRAARDRDATGKVITPAEARLGQVVTCTDGIKLFAGERGEPFFNDPRFTVATRAALSTGTNPNYTALYPAQNAFQNTNVSAIVLEVPSSITGSGTIGYWGNTSVKEHGVWHQLQHAAGPLVGFIWDFSGGSAGMDFNASHPKDHLKGRPKNPGSDPASGFWGQVRDTTAAVVAARKTFADPPHGKGTPKAYGAYVADTVLPDVLQFNVGTSALWDPWTKEIQNGKGLTECAPDSMYALVLNEGLTMGLTYKDATGALLDHFPYLSRPVTGG</sequence>
<evidence type="ECO:0000313" key="3">
    <source>
        <dbReference type="Proteomes" id="UP000284824"/>
    </source>
</evidence>
<comment type="caution">
    <text evidence="2">The sequence shown here is derived from an EMBL/GenBank/DDBJ whole genome shotgun (WGS) entry which is preliminary data.</text>
</comment>
<proteinExistence type="predicted"/>
<evidence type="ECO:0000256" key="1">
    <source>
        <dbReference type="SAM" id="MobiDB-lite"/>
    </source>
</evidence>